<dbReference type="InterPro" id="IPR039418">
    <property type="entry name" value="LexA-like"/>
</dbReference>
<comment type="caution">
    <text evidence="2">The sequence shown here is derived from an EMBL/GenBank/DDBJ whole genome shotgun (WGS) entry which is preliminary data.</text>
</comment>
<evidence type="ECO:0000313" key="3">
    <source>
        <dbReference type="Proteomes" id="UP001569414"/>
    </source>
</evidence>
<proteinExistence type="predicted"/>
<reference evidence="2 3" key="1">
    <citation type="submission" date="2024-08" db="EMBL/GenBank/DDBJ databases">
        <authorList>
            <person name="Ishaq N."/>
        </authorList>
    </citation>
    <scope>NUCLEOTIDE SEQUENCE [LARGE SCALE GENOMIC DNA]</scope>
    <source>
        <strain evidence="2 3">JCM 30400</strain>
    </source>
</reference>
<dbReference type="Gene3D" id="2.10.109.10">
    <property type="entry name" value="Umud Fragment, subunit A"/>
    <property type="match status" value="1"/>
</dbReference>
<feature type="domain" description="Peptidase S24/S26A/S26B/S26C" evidence="1">
    <location>
        <begin position="1"/>
        <end position="78"/>
    </location>
</feature>
<dbReference type="InterPro" id="IPR036286">
    <property type="entry name" value="LexA/Signal_pep-like_sf"/>
</dbReference>
<dbReference type="InterPro" id="IPR015927">
    <property type="entry name" value="Peptidase_S24_S26A/B/C"/>
</dbReference>
<keyword evidence="3" id="KW-1185">Reference proteome</keyword>
<name>A0ABV4NSG8_9GAMM</name>
<protein>
    <submittedName>
        <fullName evidence="2">LexA family protein</fullName>
    </submittedName>
</protein>
<dbReference type="EMBL" id="JBGMEL010000027">
    <property type="protein sequence ID" value="MFA0792482.1"/>
    <property type="molecule type" value="Genomic_DNA"/>
</dbReference>
<organism evidence="2 3">
    <name type="scientific">Microbulbifer echini</name>
    <dbReference type="NCBI Taxonomy" id="1529067"/>
    <lineage>
        <taxon>Bacteria</taxon>
        <taxon>Pseudomonadati</taxon>
        <taxon>Pseudomonadota</taxon>
        <taxon>Gammaproteobacteria</taxon>
        <taxon>Cellvibrionales</taxon>
        <taxon>Microbulbiferaceae</taxon>
        <taxon>Microbulbifer</taxon>
    </lineage>
</organism>
<dbReference type="Proteomes" id="UP001569414">
    <property type="component" value="Unassembled WGS sequence"/>
</dbReference>
<evidence type="ECO:0000313" key="2">
    <source>
        <dbReference type="EMBL" id="MFA0792482.1"/>
    </source>
</evidence>
<evidence type="ECO:0000259" key="1">
    <source>
        <dbReference type="Pfam" id="PF00717"/>
    </source>
</evidence>
<accession>A0ABV4NSG8</accession>
<dbReference type="Pfam" id="PF00717">
    <property type="entry name" value="Peptidase_S24"/>
    <property type="match status" value="1"/>
</dbReference>
<dbReference type="RefSeq" id="WP_371844870.1">
    <property type="nucleotide sequence ID" value="NZ_JBGMEL010000027.1"/>
</dbReference>
<dbReference type="CDD" id="cd06529">
    <property type="entry name" value="S24_LexA-like"/>
    <property type="match status" value="1"/>
</dbReference>
<sequence length="88" mass="9680">MVRANGDSMVNAGINGGDLLVIDRSLTPKYGDVVVIALGGLLTCKILDRCRGRLMTVNDRYVHIPIWEGQELVVEGVVKTSVRYHRGE</sequence>
<dbReference type="SUPFAM" id="SSF51306">
    <property type="entry name" value="LexA/Signal peptidase"/>
    <property type="match status" value="1"/>
</dbReference>
<gene>
    <name evidence="2" type="ORF">ACCI51_18240</name>
</gene>